<dbReference type="PROSITE" id="PS51664">
    <property type="entry name" value="YCAO"/>
    <property type="match status" value="1"/>
</dbReference>
<proteinExistence type="predicted"/>
<evidence type="ECO:0000259" key="2">
    <source>
        <dbReference type="PROSITE" id="PS51664"/>
    </source>
</evidence>
<name>A0A371Q3X2_STRIH</name>
<evidence type="ECO:0000313" key="4">
    <source>
        <dbReference type="Proteomes" id="UP000262477"/>
    </source>
</evidence>
<feature type="domain" description="YcaO" evidence="2">
    <location>
        <begin position="170"/>
        <end position="513"/>
    </location>
</feature>
<sequence length="513" mass="54012">MQRRPVEQPVPHPRGRRCRSRPNPAAVRSAPPRGPLPAGGGPGPLYGAVRTPAEHGEHRHCCSDGTSGPFVGRCPTGNRHTAAALGHTHRARTRRPGGVRRTPAPDRRLTTTPGSPSVPPTAARAVPTTWHPQVFEPFPGESRLLFGRVAARSPQFDTTTSAGGQRVLIGSAAGTEAAEVAVRARGELLERLGNVLAGRAAEASAALVATYAELRRRRAPALDPAPWSGPEGRTARQLWVMGRSLLSGTEILVPAALAFLQHRPPAGCTAPVRVGSTGLAAHPDRSTAVEHAAWEILERDLLRRSWQAPAEHPPAAAGVLGALPPPLGRVCERLGLHATALTLPAPGACVVAVCLHTPDGREQTFGARCGPATDRADLLARAAYEALMVRWSMSTPAAHRAYQRLALTGAPASAVEHALWTYHGGQDALARWLHHGVAAPEAPRVDPAAFVDPMAAVDPVRLLAEHTADDVLALDTAPAELREEHVAVVRLLSPGARPLPSVATPGTPPHPFG</sequence>
<feature type="region of interest" description="Disordered" evidence="1">
    <location>
        <begin position="1"/>
        <end position="50"/>
    </location>
</feature>
<dbReference type="OrthoDB" id="3871205at2"/>
<keyword evidence="4" id="KW-1185">Reference proteome</keyword>
<reference evidence="3 4" key="1">
    <citation type="submission" date="2018-08" db="EMBL/GenBank/DDBJ databases">
        <title>Streptomyces NEAU-D10 sp. nov., a novel Actinomycete isolated from soil.</title>
        <authorList>
            <person name="Jin L."/>
        </authorList>
    </citation>
    <scope>NUCLEOTIDE SEQUENCE [LARGE SCALE GENOMIC DNA]</scope>
    <source>
        <strain evidence="3 4">NEAU-D10</strain>
    </source>
</reference>
<feature type="compositionally biased region" description="Basic residues" evidence="1">
    <location>
        <begin position="87"/>
        <end position="98"/>
    </location>
</feature>
<dbReference type="Proteomes" id="UP000262477">
    <property type="component" value="Unassembled WGS sequence"/>
</dbReference>
<feature type="region of interest" description="Disordered" evidence="1">
    <location>
        <begin position="83"/>
        <end position="124"/>
    </location>
</feature>
<protein>
    <recommendedName>
        <fullName evidence="2">YcaO domain-containing protein</fullName>
    </recommendedName>
</protein>
<comment type="caution">
    <text evidence="3">The sequence shown here is derived from an EMBL/GenBank/DDBJ whole genome shotgun (WGS) entry which is preliminary data.</text>
</comment>
<dbReference type="InterPro" id="IPR003776">
    <property type="entry name" value="YcaO-like_dom"/>
</dbReference>
<evidence type="ECO:0000313" key="3">
    <source>
        <dbReference type="EMBL" id="REK89369.1"/>
    </source>
</evidence>
<organism evidence="3 4">
    <name type="scientific">Streptomyces inhibens</name>
    <dbReference type="NCBI Taxonomy" id="2293571"/>
    <lineage>
        <taxon>Bacteria</taxon>
        <taxon>Bacillati</taxon>
        <taxon>Actinomycetota</taxon>
        <taxon>Actinomycetes</taxon>
        <taxon>Kitasatosporales</taxon>
        <taxon>Streptomycetaceae</taxon>
        <taxon>Streptomyces</taxon>
    </lineage>
</organism>
<dbReference type="Gene3D" id="3.30.1330.230">
    <property type="match status" value="1"/>
</dbReference>
<dbReference type="EMBL" id="QUAC01000127">
    <property type="protein sequence ID" value="REK89369.1"/>
    <property type="molecule type" value="Genomic_DNA"/>
</dbReference>
<accession>A0A371Q3X2</accession>
<gene>
    <name evidence="3" type="ORF">DY245_16540</name>
</gene>
<dbReference type="AlphaFoldDB" id="A0A371Q3X2"/>
<evidence type="ECO:0000256" key="1">
    <source>
        <dbReference type="SAM" id="MobiDB-lite"/>
    </source>
</evidence>
<dbReference type="Pfam" id="PF02624">
    <property type="entry name" value="YcaO"/>
    <property type="match status" value="1"/>
</dbReference>